<name>A0AAV9CDI5_ACOCL</name>
<gene>
    <name evidence="3" type="ORF">QJS10_CPB20g01150</name>
</gene>
<feature type="region of interest" description="Disordered" evidence="1">
    <location>
        <begin position="1"/>
        <end position="64"/>
    </location>
</feature>
<sequence>MSPPEKSSGSHCSLLVSVQKKPPRPREGSIDSVLLALTGKSPSSEIEGSLPASGEISGAPCVLPVGADSAQPSMVSVQSLPVIAAPPPSEKGKDPMRGDSSKPGPSRPHPSNKRQGDPPPSLQPQVSISESSHQFIHFYVFCQTTNKHLLITSVYVSNCSIERLALWDSIKRLAFSTGNLGWIVGDDFNEVRFSNEKNLLNRDSFLDILLPPPPGLVSHKKRGFLLLLAFAGKWWILFTLTQPATQRGEAQDPSTPSPPAPSAPPRQAPPTSSSTRPSHSSSPLPPSFPSSAKSSGSLSLDPIGDRRPQLRPLPPPQCLHVPHRPLPPRRILHRPLLFGGAILILPLCVPGVICAREWARRTITSSFCINGDASGFNVVYIDELELHKCLLSKADEEENRRWRRCC</sequence>
<keyword evidence="2" id="KW-0472">Membrane</keyword>
<feature type="region of interest" description="Disordered" evidence="1">
    <location>
        <begin position="246"/>
        <end position="318"/>
    </location>
</feature>
<reference evidence="3" key="2">
    <citation type="submission" date="2023-06" db="EMBL/GenBank/DDBJ databases">
        <authorList>
            <person name="Ma L."/>
            <person name="Liu K.-W."/>
            <person name="Li Z."/>
            <person name="Hsiao Y.-Y."/>
            <person name="Qi Y."/>
            <person name="Fu T."/>
            <person name="Tang G."/>
            <person name="Zhang D."/>
            <person name="Sun W.-H."/>
            <person name="Liu D.-K."/>
            <person name="Li Y."/>
            <person name="Chen G.-Z."/>
            <person name="Liu X.-D."/>
            <person name="Liao X.-Y."/>
            <person name="Jiang Y.-T."/>
            <person name="Yu X."/>
            <person name="Hao Y."/>
            <person name="Huang J."/>
            <person name="Zhao X.-W."/>
            <person name="Ke S."/>
            <person name="Chen Y.-Y."/>
            <person name="Wu W.-L."/>
            <person name="Hsu J.-L."/>
            <person name="Lin Y.-F."/>
            <person name="Huang M.-D."/>
            <person name="Li C.-Y."/>
            <person name="Huang L."/>
            <person name="Wang Z.-W."/>
            <person name="Zhao X."/>
            <person name="Zhong W.-Y."/>
            <person name="Peng D.-H."/>
            <person name="Ahmad S."/>
            <person name="Lan S."/>
            <person name="Zhang J.-S."/>
            <person name="Tsai W.-C."/>
            <person name="Van De Peer Y."/>
            <person name="Liu Z.-J."/>
        </authorList>
    </citation>
    <scope>NUCLEOTIDE SEQUENCE</scope>
    <source>
        <strain evidence="3">CP</strain>
        <tissue evidence="3">Leaves</tissue>
    </source>
</reference>
<keyword evidence="2" id="KW-0812">Transmembrane</keyword>
<comment type="caution">
    <text evidence="3">The sequence shown here is derived from an EMBL/GenBank/DDBJ whole genome shotgun (WGS) entry which is preliminary data.</text>
</comment>
<evidence type="ECO:0000256" key="1">
    <source>
        <dbReference type="SAM" id="MobiDB-lite"/>
    </source>
</evidence>
<feature type="compositionally biased region" description="Low complexity" evidence="1">
    <location>
        <begin position="289"/>
        <end position="302"/>
    </location>
</feature>
<protein>
    <submittedName>
        <fullName evidence="3">Uncharacterized protein</fullName>
    </submittedName>
</protein>
<feature type="region of interest" description="Disordered" evidence="1">
    <location>
        <begin position="83"/>
        <end position="126"/>
    </location>
</feature>
<evidence type="ECO:0000256" key="2">
    <source>
        <dbReference type="SAM" id="Phobius"/>
    </source>
</evidence>
<organism evidence="3 4">
    <name type="scientific">Acorus calamus</name>
    <name type="common">Sweet flag</name>
    <dbReference type="NCBI Taxonomy" id="4465"/>
    <lineage>
        <taxon>Eukaryota</taxon>
        <taxon>Viridiplantae</taxon>
        <taxon>Streptophyta</taxon>
        <taxon>Embryophyta</taxon>
        <taxon>Tracheophyta</taxon>
        <taxon>Spermatophyta</taxon>
        <taxon>Magnoliopsida</taxon>
        <taxon>Liliopsida</taxon>
        <taxon>Acoraceae</taxon>
        <taxon>Acorus</taxon>
    </lineage>
</organism>
<dbReference type="EMBL" id="JAUJYO010000020">
    <property type="protein sequence ID" value="KAK1286383.1"/>
    <property type="molecule type" value="Genomic_DNA"/>
</dbReference>
<feature type="compositionally biased region" description="Basic and acidic residues" evidence="1">
    <location>
        <begin position="90"/>
        <end position="100"/>
    </location>
</feature>
<evidence type="ECO:0000313" key="4">
    <source>
        <dbReference type="Proteomes" id="UP001180020"/>
    </source>
</evidence>
<dbReference type="AlphaFoldDB" id="A0AAV9CDI5"/>
<reference evidence="3" key="1">
    <citation type="journal article" date="2023" name="Nat. Commun.">
        <title>Diploid and tetraploid genomes of Acorus and the evolution of monocots.</title>
        <authorList>
            <person name="Ma L."/>
            <person name="Liu K.W."/>
            <person name="Li Z."/>
            <person name="Hsiao Y.Y."/>
            <person name="Qi Y."/>
            <person name="Fu T."/>
            <person name="Tang G.D."/>
            <person name="Zhang D."/>
            <person name="Sun W.H."/>
            <person name="Liu D.K."/>
            <person name="Li Y."/>
            <person name="Chen G.Z."/>
            <person name="Liu X.D."/>
            <person name="Liao X.Y."/>
            <person name="Jiang Y.T."/>
            <person name="Yu X."/>
            <person name="Hao Y."/>
            <person name="Huang J."/>
            <person name="Zhao X.W."/>
            <person name="Ke S."/>
            <person name="Chen Y.Y."/>
            <person name="Wu W.L."/>
            <person name="Hsu J.L."/>
            <person name="Lin Y.F."/>
            <person name="Huang M.D."/>
            <person name="Li C.Y."/>
            <person name="Huang L."/>
            <person name="Wang Z.W."/>
            <person name="Zhao X."/>
            <person name="Zhong W.Y."/>
            <person name="Peng D.H."/>
            <person name="Ahmad S."/>
            <person name="Lan S."/>
            <person name="Zhang J.S."/>
            <person name="Tsai W.C."/>
            <person name="Van de Peer Y."/>
            <person name="Liu Z.J."/>
        </authorList>
    </citation>
    <scope>NUCLEOTIDE SEQUENCE</scope>
    <source>
        <strain evidence="3">CP</strain>
    </source>
</reference>
<feature type="compositionally biased region" description="Low complexity" evidence="1">
    <location>
        <begin position="269"/>
        <end position="282"/>
    </location>
</feature>
<keyword evidence="2" id="KW-1133">Transmembrane helix</keyword>
<evidence type="ECO:0000313" key="3">
    <source>
        <dbReference type="EMBL" id="KAK1286383.1"/>
    </source>
</evidence>
<proteinExistence type="predicted"/>
<keyword evidence="4" id="KW-1185">Reference proteome</keyword>
<feature type="transmembrane region" description="Helical" evidence="2">
    <location>
        <begin position="336"/>
        <end position="355"/>
    </location>
</feature>
<dbReference type="Proteomes" id="UP001180020">
    <property type="component" value="Unassembled WGS sequence"/>
</dbReference>
<feature type="compositionally biased region" description="Polar residues" evidence="1">
    <location>
        <begin position="1"/>
        <end position="11"/>
    </location>
</feature>
<accession>A0AAV9CDI5</accession>
<feature type="compositionally biased region" description="Pro residues" evidence="1">
    <location>
        <begin position="255"/>
        <end position="268"/>
    </location>
</feature>